<dbReference type="STRING" id="576118.SAMN05216216_10471"/>
<dbReference type="Gene3D" id="3.30.1370.70">
    <property type="entry name" value="Scaffold protein Nfu/NifU, N-terminal domain"/>
    <property type="match status" value="1"/>
</dbReference>
<reference evidence="3" key="1">
    <citation type="submission" date="2016-10" db="EMBL/GenBank/DDBJ databases">
        <authorList>
            <person name="Varghese N."/>
            <person name="Submissions S."/>
        </authorList>
    </citation>
    <scope>NUCLEOTIDE SEQUENCE [LARGE SCALE GENOMIC DNA]</scope>
    <source>
        <strain evidence="3">CGMCC 1.8895</strain>
    </source>
</reference>
<dbReference type="InterPro" id="IPR036498">
    <property type="entry name" value="Nfu/NifU_N_sf"/>
</dbReference>
<accession>A0A1G9CHN4</accession>
<keyword evidence="3" id="KW-1185">Reference proteome</keyword>
<evidence type="ECO:0000313" key="2">
    <source>
        <dbReference type="EMBL" id="SDK51177.1"/>
    </source>
</evidence>
<dbReference type="SUPFAM" id="SSF110836">
    <property type="entry name" value="Hypothetical protein SAV1430"/>
    <property type="match status" value="1"/>
</dbReference>
<dbReference type="InterPro" id="IPR014824">
    <property type="entry name" value="Nfu/NifU_N"/>
</dbReference>
<proteinExistence type="predicted"/>
<protein>
    <submittedName>
        <fullName evidence="2">Scaffold protein Nfu/NifU N terminal</fullName>
    </submittedName>
</protein>
<dbReference type="EMBL" id="FNFY01000004">
    <property type="protein sequence ID" value="SDK51177.1"/>
    <property type="molecule type" value="Genomic_DNA"/>
</dbReference>
<dbReference type="Proteomes" id="UP000199008">
    <property type="component" value="Unassembled WGS sequence"/>
</dbReference>
<dbReference type="SMART" id="SM00932">
    <property type="entry name" value="Nfu_N"/>
    <property type="match status" value="1"/>
</dbReference>
<dbReference type="Pfam" id="PF08712">
    <property type="entry name" value="Nfu_N"/>
    <property type="match status" value="1"/>
</dbReference>
<sequence length="95" mass="10876">MEIIRIEPTPSPNTMKITVSEEKEDMKSATYRQASDEAPEFINRVLELEDVTSVFHAMNFISVDKSPKADWETLIPEIENTFNADNDNSDVKKNQ</sequence>
<organism evidence="2 3">
    <name type="scientific">Lacicoccus qingdaonensis</name>
    <dbReference type="NCBI Taxonomy" id="576118"/>
    <lineage>
        <taxon>Bacteria</taxon>
        <taxon>Bacillati</taxon>
        <taxon>Bacillota</taxon>
        <taxon>Bacilli</taxon>
        <taxon>Bacillales</taxon>
        <taxon>Salinicoccaceae</taxon>
        <taxon>Lacicoccus</taxon>
    </lineage>
</organism>
<feature type="domain" description="Scaffold protein Nfu/NifU N-terminal" evidence="1">
    <location>
        <begin position="4"/>
        <end position="87"/>
    </location>
</feature>
<evidence type="ECO:0000313" key="3">
    <source>
        <dbReference type="Proteomes" id="UP000199008"/>
    </source>
</evidence>
<evidence type="ECO:0000259" key="1">
    <source>
        <dbReference type="SMART" id="SM00932"/>
    </source>
</evidence>
<gene>
    <name evidence="2" type="ORF">SAMN05216216_10471</name>
</gene>
<dbReference type="AlphaFoldDB" id="A0A1G9CHN4"/>
<name>A0A1G9CHN4_9BACL</name>